<evidence type="ECO:0000259" key="10">
    <source>
        <dbReference type="Pfam" id="PF21088"/>
    </source>
</evidence>
<evidence type="ECO:0000256" key="7">
    <source>
        <dbReference type="SAM" id="Phobius"/>
    </source>
</evidence>
<evidence type="ECO:0000313" key="11">
    <source>
        <dbReference type="EMBL" id="CDH47773.1"/>
    </source>
</evidence>
<sequence length="446" mass="49762">MQQPFFDGALFFAWLRTVWDWLSSDVFTPTHIVYSAMQMPALVASGFTAWWIHDFVYPWLIRCIQSHIAGEYSRPVLLTLASLVFPLLWIAGLVIAGSVAVRFGWPNHWIWIGIDLLAAWIAIRLFSMLVREPVWARALVIAAYSIAVLAIFDLLAPTFALLDRLALHLGPTRLSLLTVLKSMFYFGVMLWVAVLVSRALERRLLHLPNLTPSVQVLFGKLLKGGLIIMAVLVALASSGVDFTALAVFGGALGVGLGFGLQTIISNLISGIMLLMDKSIKPGDVIQIGETYGWVASLGARYVSVETRDGTEYLIPNEEIITHQVINWSHRNDLARLKVQVRIAYETDVRKALDLMVQGARQPARVLADPAPRALLLEFGESFMLLEVRFWIRDVQNGIRNISSDVRLEIWDLFREHGVTIPMPQHGIHINHLPPLTVHLGGSQPAD</sequence>
<feature type="transmembrane region" description="Helical" evidence="7">
    <location>
        <begin position="32"/>
        <end position="52"/>
    </location>
</feature>
<dbReference type="InterPro" id="IPR006685">
    <property type="entry name" value="MscS_channel_2nd"/>
</dbReference>
<dbReference type="InterPro" id="IPR049278">
    <property type="entry name" value="MS_channel_C"/>
</dbReference>
<dbReference type="RefSeq" id="WP_051498195.1">
    <property type="nucleotide sequence ID" value="NZ_CBTK010000315.1"/>
</dbReference>
<evidence type="ECO:0000256" key="1">
    <source>
        <dbReference type="ARBA" id="ARBA00004651"/>
    </source>
</evidence>
<dbReference type="Pfam" id="PF00924">
    <property type="entry name" value="MS_channel_2nd"/>
    <property type="match status" value="1"/>
</dbReference>
<feature type="transmembrane region" description="Helical" evidence="7">
    <location>
        <begin position="246"/>
        <end position="268"/>
    </location>
</feature>
<evidence type="ECO:0000256" key="5">
    <source>
        <dbReference type="ARBA" id="ARBA00022989"/>
    </source>
</evidence>
<reference evidence="11 12" key="1">
    <citation type="journal article" date="2014" name="ISME J.">
        <title>Candidatus Competibacter-lineage genomes retrieved from metagenomes reveal functional metabolic diversity.</title>
        <authorList>
            <person name="McIlroy S.J."/>
            <person name="Albertsen M."/>
            <person name="Andresen E.K."/>
            <person name="Saunders A.M."/>
            <person name="Kristiansen R."/>
            <person name="Stokholm-Bjerregaard M."/>
            <person name="Nielsen K.L."/>
            <person name="Nielsen P.H."/>
        </authorList>
    </citation>
    <scope>NUCLEOTIDE SEQUENCE [LARGE SCALE GENOMIC DNA]</scope>
    <source>
        <strain evidence="11 12">Run_B_J11</strain>
    </source>
</reference>
<dbReference type="Gene3D" id="1.10.287.1260">
    <property type="match status" value="1"/>
</dbReference>
<keyword evidence="6 7" id="KW-0472">Membrane</keyword>
<dbReference type="InterPro" id="IPR011014">
    <property type="entry name" value="MscS_channel_TM-2"/>
</dbReference>
<evidence type="ECO:0000256" key="2">
    <source>
        <dbReference type="ARBA" id="ARBA00008017"/>
    </source>
</evidence>
<feature type="domain" description="Mechanosensitive ion channel transmembrane helices 2/3" evidence="10">
    <location>
        <begin position="220"/>
        <end position="261"/>
    </location>
</feature>
<keyword evidence="12" id="KW-1185">Reference proteome</keyword>
<evidence type="ECO:0000259" key="8">
    <source>
        <dbReference type="Pfam" id="PF00924"/>
    </source>
</evidence>
<proteinExistence type="inferred from homology"/>
<dbReference type="Proteomes" id="UP000019184">
    <property type="component" value="Unassembled WGS sequence"/>
</dbReference>
<gene>
    <name evidence="11" type="ORF">BN874_950006</name>
</gene>
<dbReference type="InterPro" id="IPR049142">
    <property type="entry name" value="MS_channel_1st"/>
</dbReference>
<comment type="similarity">
    <text evidence="2">Belongs to the MscS (TC 1.A.23) family.</text>
</comment>
<comment type="caution">
    <text evidence="11">The sequence shown here is derived from an EMBL/GenBank/DDBJ whole genome shotgun (WGS) entry which is preliminary data.</text>
</comment>
<evidence type="ECO:0000256" key="3">
    <source>
        <dbReference type="ARBA" id="ARBA00022475"/>
    </source>
</evidence>
<keyword evidence="3" id="KW-1003">Cell membrane</keyword>
<dbReference type="InterPro" id="IPR010920">
    <property type="entry name" value="LSM_dom_sf"/>
</dbReference>
<dbReference type="SUPFAM" id="SSF50182">
    <property type="entry name" value="Sm-like ribonucleoproteins"/>
    <property type="match status" value="1"/>
</dbReference>
<feature type="transmembrane region" description="Helical" evidence="7">
    <location>
        <begin position="108"/>
        <end position="126"/>
    </location>
</feature>
<feature type="transmembrane region" description="Helical" evidence="7">
    <location>
        <begin position="76"/>
        <end position="96"/>
    </location>
</feature>
<dbReference type="OrthoDB" id="9799209at2"/>
<dbReference type="InterPro" id="IPR023408">
    <property type="entry name" value="MscS_beta-dom_sf"/>
</dbReference>
<evidence type="ECO:0000256" key="6">
    <source>
        <dbReference type="ARBA" id="ARBA00023136"/>
    </source>
</evidence>
<dbReference type="GO" id="GO:0005886">
    <property type="term" value="C:plasma membrane"/>
    <property type="evidence" value="ECO:0007669"/>
    <property type="project" value="UniProtKB-SubCell"/>
</dbReference>
<keyword evidence="5 7" id="KW-1133">Transmembrane helix</keyword>
<dbReference type="PANTHER" id="PTHR30347:SF1">
    <property type="entry name" value="MECHANOSENSITIVE CHANNEL MSCK"/>
    <property type="match status" value="1"/>
</dbReference>
<feature type="domain" description="Mechanosensitive ion channel MscS" evidence="8">
    <location>
        <begin position="262"/>
        <end position="329"/>
    </location>
</feature>
<feature type="domain" description="Mechanosensitive ion channel MscS C-terminal" evidence="9">
    <location>
        <begin position="337"/>
        <end position="419"/>
    </location>
</feature>
<dbReference type="Pfam" id="PF21082">
    <property type="entry name" value="MS_channel_3rd"/>
    <property type="match status" value="1"/>
</dbReference>
<accession>A0A7U7J5T9</accession>
<dbReference type="Pfam" id="PF21088">
    <property type="entry name" value="MS_channel_1st"/>
    <property type="match status" value="1"/>
</dbReference>
<protein>
    <submittedName>
        <fullName evidence="11">Transporter, small conductance mechanosensitive ion channel (MscS) family protein</fullName>
    </submittedName>
</protein>
<dbReference type="SUPFAM" id="SSF82861">
    <property type="entry name" value="Mechanosensitive channel protein MscS (YggB), transmembrane region"/>
    <property type="match status" value="1"/>
</dbReference>
<feature type="transmembrane region" description="Helical" evidence="7">
    <location>
        <begin position="138"/>
        <end position="162"/>
    </location>
</feature>
<feature type="transmembrane region" description="Helical" evidence="7">
    <location>
        <begin position="221"/>
        <end position="240"/>
    </location>
</feature>
<organism evidence="11 12">
    <name type="scientific">Candidatus Contendobacter odensis Run_B_J11</name>
    <dbReference type="NCBI Taxonomy" id="1400861"/>
    <lineage>
        <taxon>Bacteria</taxon>
        <taxon>Pseudomonadati</taxon>
        <taxon>Pseudomonadota</taxon>
        <taxon>Gammaproteobacteria</taxon>
        <taxon>Candidatus Competibacteraceae</taxon>
        <taxon>Candidatus Contendibacter</taxon>
    </lineage>
</organism>
<dbReference type="InterPro" id="IPR052702">
    <property type="entry name" value="MscS-like_channel"/>
</dbReference>
<feature type="transmembrane region" description="Helical" evidence="7">
    <location>
        <begin position="182"/>
        <end position="200"/>
    </location>
</feature>
<keyword evidence="4 7" id="KW-0812">Transmembrane</keyword>
<comment type="subcellular location">
    <subcellularLocation>
        <location evidence="1">Cell membrane</location>
        <topology evidence="1">Multi-pass membrane protein</topology>
    </subcellularLocation>
</comment>
<evidence type="ECO:0000256" key="4">
    <source>
        <dbReference type="ARBA" id="ARBA00022692"/>
    </source>
</evidence>
<evidence type="ECO:0000259" key="9">
    <source>
        <dbReference type="Pfam" id="PF21082"/>
    </source>
</evidence>
<name>A0A7U7J5T9_9GAMM</name>
<dbReference type="Gene3D" id="3.30.70.100">
    <property type="match status" value="1"/>
</dbReference>
<dbReference type="Gene3D" id="2.30.30.60">
    <property type="match status" value="1"/>
</dbReference>
<evidence type="ECO:0000313" key="12">
    <source>
        <dbReference type="Proteomes" id="UP000019184"/>
    </source>
</evidence>
<dbReference type="InterPro" id="IPR011066">
    <property type="entry name" value="MscS_channel_C_sf"/>
</dbReference>
<dbReference type="SUPFAM" id="SSF82689">
    <property type="entry name" value="Mechanosensitive channel protein MscS (YggB), C-terminal domain"/>
    <property type="match status" value="1"/>
</dbReference>
<dbReference type="AlphaFoldDB" id="A0A7U7J5T9"/>
<dbReference type="GO" id="GO:0008381">
    <property type="term" value="F:mechanosensitive monoatomic ion channel activity"/>
    <property type="evidence" value="ECO:0007669"/>
    <property type="project" value="UniProtKB-ARBA"/>
</dbReference>
<dbReference type="PANTHER" id="PTHR30347">
    <property type="entry name" value="POTASSIUM CHANNEL RELATED"/>
    <property type="match status" value="1"/>
</dbReference>
<dbReference type="EMBL" id="CBTK010000315">
    <property type="protein sequence ID" value="CDH47773.1"/>
    <property type="molecule type" value="Genomic_DNA"/>
</dbReference>